<feature type="transmembrane region" description="Helical" evidence="1">
    <location>
        <begin position="552"/>
        <end position="578"/>
    </location>
</feature>
<dbReference type="Proteomes" id="UP000309885">
    <property type="component" value="Unassembled WGS sequence"/>
</dbReference>
<reference evidence="2 3" key="1">
    <citation type="submission" date="2019-05" db="EMBL/GenBank/DDBJ databases">
        <title>Genome-based reclassification of Lactobacillus casei as Lactobacillus casei subsp. casei. subsp.nov., description of Lactobacillus casei subsp. zeae subsp. nov., and emended description of Lactobacillus casei.</title>
        <authorList>
            <person name="Huang C.-H."/>
        </authorList>
    </citation>
    <scope>NUCLEOTIDE SEQUENCE [LARGE SCALE GENOMIC DNA]</scope>
    <source>
        <strain evidence="2 3">CRBIP24.44</strain>
    </source>
</reference>
<dbReference type="AlphaFoldDB" id="A0A5R8LP95"/>
<name>A0A5R8LP95_LACZE</name>
<keyword evidence="1" id="KW-0812">Transmembrane</keyword>
<sequence length="660" mass="74505">MFRLLKLTLFAMAMVVMFLLFSGVLRQYDQEGIPSLQQAIHVTAWDQKQPKQAILSTLRQEAQRGKYQLVYARFENVTGKQGKTVINFYPRSEQPLSFYKQATIKTLHGQAVQLEPVKGTYYTDATGRNLTKLQETLTKLGLTHQSETPSLSRMLAGSQMFATFLPIVVSILSMLFLMMLLEKVFRTKDYAICKLNGLTIKRIILNDMRASLPFMLGGLVTMALVGLAVSGYAMNLAGISYLMRHWLLILLAMNVIFLALDLISYSVLGLIDSYAAIQGAAQSRVLMMIGYGLKAALIMIVALNTFMLIQQTGKFVQDRRTMNMWESKGSGYTLQFAQFNEADDQEMNKLGKMTRQLIQTEAGTLISRNNQEFHPRIRATEPQSGNVLIVNSAFLKHQHLFAPDNQRIKGQSSSNQVQVLVPHTRLDQVATIKKELHAFFKFQQALPTQFSQEVQPELIVKPIKGNRQIFNYTIGKEVSDALSRDPIVVVVNEKMLSDNFYLSTASQGLVQFSNLTKLRRHIRELGLDRYLVGITSTKARLASFTADMRRQLVSLTVVAILSVIQLCLVIVFVSAAFLQNHRKEIAILKVFGRSSRQFIRHFLLANIFIDACLIGGVMIIRGQWQYALALTPYLFIESGIILLVAWRAQRRVLATLNRGL</sequence>
<evidence type="ECO:0008006" key="4">
    <source>
        <dbReference type="Google" id="ProtNLM"/>
    </source>
</evidence>
<protein>
    <recommendedName>
        <fullName evidence="4">Bacteriocin-associated integral membrane protein</fullName>
    </recommendedName>
</protein>
<evidence type="ECO:0000313" key="3">
    <source>
        <dbReference type="Proteomes" id="UP000309885"/>
    </source>
</evidence>
<proteinExistence type="predicted"/>
<organism evidence="2 3">
    <name type="scientific">Lacticaseibacillus zeae</name>
    <name type="common">Lactobacillus zeae</name>
    <dbReference type="NCBI Taxonomy" id="57037"/>
    <lineage>
        <taxon>Bacteria</taxon>
        <taxon>Bacillati</taxon>
        <taxon>Bacillota</taxon>
        <taxon>Bacilli</taxon>
        <taxon>Lactobacillales</taxon>
        <taxon>Lactobacillaceae</taxon>
        <taxon>Lacticaseibacillus</taxon>
    </lineage>
</organism>
<feature type="transmembrane region" description="Helical" evidence="1">
    <location>
        <begin position="626"/>
        <end position="646"/>
    </location>
</feature>
<keyword evidence="1" id="KW-1133">Transmembrane helix</keyword>
<comment type="caution">
    <text evidence="2">The sequence shown here is derived from an EMBL/GenBank/DDBJ whole genome shotgun (WGS) entry which is preliminary data.</text>
</comment>
<feature type="transmembrane region" description="Helical" evidence="1">
    <location>
        <begin position="291"/>
        <end position="309"/>
    </location>
</feature>
<feature type="transmembrane region" description="Helical" evidence="1">
    <location>
        <begin position="598"/>
        <end position="620"/>
    </location>
</feature>
<dbReference type="EMBL" id="VBWO01000007">
    <property type="protein sequence ID" value="TLF39057.1"/>
    <property type="molecule type" value="Genomic_DNA"/>
</dbReference>
<feature type="transmembrane region" description="Helical" evidence="1">
    <location>
        <begin position="212"/>
        <end position="234"/>
    </location>
</feature>
<feature type="transmembrane region" description="Helical" evidence="1">
    <location>
        <begin position="246"/>
        <end position="271"/>
    </location>
</feature>
<gene>
    <name evidence="2" type="ORF">FEI15_08470</name>
</gene>
<evidence type="ECO:0000313" key="2">
    <source>
        <dbReference type="EMBL" id="TLF39057.1"/>
    </source>
</evidence>
<evidence type="ECO:0000256" key="1">
    <source>
        <dbReference type="SAM" id="Phobius"/>
    </source>
</evidence>
<accession>A0A5R8LP95</accession>
<feature type="transmembrane region" description="Helical" evidence="1">
    <location>
        <begin position="160"/>
        <end position="181"/>
    </location>
</feature>
<dbReference type="RefSeq" id="WP_138131029.1">
    <property type="nucleotide sequence ID" value="NZ_VBWO01000007.1"/>
</dbReference>
<keyword evidence="1" id="KW-0472">Membrane</keyword>